<keyword evidence="2" id="KW-0472">Membrane</keyword>
<evidence type="ECO:0000313" key="5">
    <source>
        <dbReference type="Proteomes" id="UP000074382"/>
    </source>
</evidence>
<keyword evidence="2" id="KW-0812">Transmembrane</keyword>
<organism evidence="4 5">
    <name type="scientific">Thermobifida cellulosilytica TB100</name>
    <dbReference type="NCBI Taxonomy" id="665004"/>
    <lineage>
        <taxon>Bacteria</taxon>
        <taxon>Bacillati</taxon>
        <taxon>Actinomycetota</taxon>
        <taxon>Actinomycetes</taxon>
        <taxon>Streptosporangiales</taxon>
        <taxon>Nocardiopsidaceae</taxon>
        <taxon>Thermobifida</taxon>
    </lineage>
</organism>
<dbReference type="AlphaFoldDB" id="A0A147KES8"/>
<sequence length="358" mass="38254">MARDYDSQLLESVAVRRKRLREAVLFGGQRTRRRLDEGISKIVASVCLAAVACAGTVGWSFASSQLRSQQEQQEQLATGPSSTATAPLPADWVGTQVTFEMLAEELDRAGVPRDLYVLPDQPRPAPDSVASYYLVTGGVDGYSVSIIEFQQGRTGAEFLTEDETARWLHQELALVESAPDRLTFEEEQQAAAQGAEFVAQVEMRLSENPGNSAKVTLEPGLLVDAFGPESGSVLFPDGTPFAERGLPEYARTPSVLPSVSPSATPSAEASSSPSGEVGSSPSATAGPATVSPVYHRYRVIYPFMVNASLSPASGANPGGAVRYTIDSSGFTQVVPLPSIRWLLRNGYLERVEVTGVPD</sequence>
<dbReference type="Pfam" id="PF14021">
    <property type="entry name" value="TNT"/>
    <property type="match status" value="1"/>
</dbReference>
<evidence type="ECO:0000256" key="1">
    <source>
        <dbReference type="SAM" id="MobiDB-lite"/>
    </source>
</evidence>
<dbReference type="InterPro" id="IPR025331">
    <property type="entry name" value="TNT"/>
</dbReference>
<dbReference type="Proteomes" id="UP000074382">
    <property type="component" value="Unassembled WGS sequence"/>
</dbReference>
<feature type="domain" description="TNT" evidence="3">
    <location>
        <begin position="216"/>
        <end position="351"/>
    </location>
</feature>
<dbReference type="STRING" id="665004.AC529_15620"/>
<feature type="compositionally biased region" description="Low complexity" evidence="1">
    <location>
        <begin position="252"/>
        <end position="283"/>
    </location>
</feature>
<accession>A0A147KES8</accession>
<keyword evidence="5" id="KW-1185">Reference proteome</keyword>
<feature type="transmembrane region" description="Helical" evidence="2">
    <location>
        <begin position="42"/>
        <end position="62"/>
    </location>
</feature>
<protein>
    <recommendedName>
        <fullName evidence="3">TNT domain-containing protein</fullName>
    </recommendedName>
</protein>
<dbReference type="OrthoDB" id="4745173at2"/>
<feature type="region of interest" description="Disordered" evidence="1">
    <location>
        <begin position="252"/>
        <end position="287"/>
    </location>
</feature>
<name>A0A147KES8_THECS</name>
<dbReference type="EMBL" id="LGEM01000108">
    <property type="protein sequence ID" value="KUP95787.1"/>
    <property type="molecule type" value="Genomic_DNA"/>
</dbReference>
<dbReference type="RefSeq" id="WP_068754090.1">
    <property type="nucleotide sequence ID" value="NZ_KQ950180.1"/>
</dbReference>
<keyword evidence="2" id="KW-1133">Transmembrane helix</keyword>
<gene>
    <name evidence="4" type="ORF">AC529_15620</name>
</gene>
<evidence type="ECO:0000259" key="3">
    <source>
        <dbReference type="Pfam" id="PF14021"/>
    </source>
</evidence>
<reference evidence="5" key="1">
    <citation type="journal article" date="2017" name="Acta Aliment.">
        <title>Plant polysaccharide degrading enzyme system of Thermpbifida cellulosilytica TB100 revealed by de novo genome project data.</title>
        <authorList>
            <person name="Toth A."/>
            <person name="Baka E."/>
            <person name="Luzics S."/>
            <person name="Bata-Vidacs I."/>
            <person name="Nagy I."/>
            <person name="Balint B."/>
            <person name="Herceg R."/>
            <person name="Olasz F."/>
            <person name="Wilk T."/>
            <person name="Nagy T."/>
            <person name="Kriszt B."/>
            <person name="Nagy I."/>
            <person name="Kukolya J."/>
        </authorList>
    </citation>
    <scope>NUCLEOTIDE SEQUENCE [LARGE SCALE GENOMIC DNA]</scope>
    <source>
        <strain evidence="5">TB100</strain>
    </source>
</reference>
<proteinExistence type="predicted"/>
<dbReference type="PATRIC" id="fig|665004.4.peg.1212"/>
<evidence type="ECO:0000313" key="4">
    <source>
        <dbReference type="EMBL" id="KUP95787.1"/>
    </source>
</evidence>
<dbReference type="GO" id="GO:0050135">
    <property type="term" value="F:NADP+ nucleosidase activity"/>
    <property type="evidence" value="ECO:0007669"/>
    <property type="project" value="InterPro"/>
</dbReference>
<evidence type="ECO:0000256" key="2">
    <source>
        <dbReference type="SAM" id="Phobius"/>
    </source>
</evidence>
<comment type="caution">
    <text evidence="4">The sequence shown here is derived from an EMBL/GenBank/DDBJ whole genome shotgun (WGS) entry which is preliminary data.</text>
</comment>